<dbReference type="PANTHER" id="PTHR33112:SF16">
    <property type="entry name" value="HETEROKARYON INCOMPATIBILITY DOMAIN-CONTAINING PROTEIN"/>
    <property type="match status" value="1"/>
</dbReference>
<proteinExistence type="predicted"/>
<reference evidence="2" key="1">
    <citation type="submission" date="2023-01" db="EMBL/GenBank/DDBJ databases">
        <authorList>
            <person name="Piombo E."/>
        </authorList>
    </citation>
    <scope>NUCLEOTIDE SEQUENCE</scope>
</reference>
<feature type="domain" description="Heterokaryon incompatibility" evidence="1">
    <location>
        <begin position="114"/>
        <end position="279"/>
    </location>
</feature>
<dbReference type="EMBL" id="CABFNP030001239">
    <property type="protein sequence ID" value="CAI6092762.1"/>
    <property type="molecule type" value="Genomic_DNA"/>
</dbReference>
<evidence type="ECO:0000313" key="2">
    <source>
        <dbReference type="EMBL" id="CAI6092762.1"/>
    </source>
</evidence>
<accession>A0AA35Q5U3</accession>
<evidence type="ECO:0000313" key="3">
    <source>
        <dbReference type="Proteomes" id="UP001160390"/>
    </source>
</evidence>
<evidence type="ECO:0000259" key="1">
    <source>
        <dbReference type="Pfam" id="PF06985"/>
    </source>
</evidence>
<keyword evidence="3" id="KW-1185">Reference proteome</keyword>
<name>A0AA35Q5U3_9HYPO</name>
<dbReference type="Proteomes" id="UP001160390">
    <property type="component" value="Unassembled WGS sequence"/>
</dbReference>
<organism evidence="2 3">
    <name type="scientific">Clonostachys chloroleuca</name>
    <dbReference type="NCBI Taxonomy" id="1926264"/>
    <lineage>
        <taxon>Eukaryota</taxon>
        <taxon>Fungi</taxon>
        <taxon>Dikarya</taxon>
        <taxon>Ascomycota</taxon>
        <taxon>Pezizomycotina</taxon>
        <taxon>Sordariomycetes</taxon>
        <taxon>Hypocreomycetidae</taxon>
        <taxon>Hypocreales</taxon>
        <taxon>Bionectriaceae</taxon>
        <taxon>Clonostachys</taxon>
    </lineage>
</organism>
<sequence length="702" mass="79846">MPIIARGELSTVCHSRMMQQDKAISHHDGDCVDDMGESLSSIVALSGKSITDHLLSIQKHQFKEHESTSFVKELVCFSHEPQSSSDLKCKNGNGQAHYGHLSQHIIDGRTQRDYVALSYTWNPSEREGSSSGGYTVEQAEGSDVQHLPSPVRDCALTRAIRYMQRMKVGYLWIDRHSVDQDDEQKKQKGVQAMHLVYSYSNHPVALLARTVYSHTELERLHRLLAGKVVRRVTARIVKQQRISLKLAKGITRVEALETIRLLYEMSRDDWWTRAWTFQENYRAGVRMTLLIPHNTLLEGEKRRFGVFGDLPGELSIKAVTLSDHATRLCQVLKSGAIGTLSQETKTMIKNILKTMGKYTRILDRSQLMTPKIISDISNRGIKDSWDRLAITANCCWFPTRLDTLGLKHEGHSLSLSILALFLLNGGILDNGVRSSPHEALYYTTPQYLKFQSFNRFRSPYQAHPLTFNKNCRFHKVSLVDDGIKTNGHLWKLGRLIDSSILHDIPIGPEAKSFRLNEEQRQNLRQLELSLKQEGMRTLAFSLGCLLELDGSTVQEEDWKLLPFKEQYLLQMALELAYAIKKGGKLRVGALWDSHNPSPSPSEQRALFVWNEDADGLTNSHDKDAIPPAFAFTSIVPVGTEDEEYRKDVNRHVSLEVEMEVLDKLESDACVPRLYIKNWLLGVCFVEEATPRDVIFPWPTELQ</sequence>
<dbReference type="PANTHER" id="PTHR33112">
    <property type="entry name" value="DOMAIN PROTEIN, PUTATIVE-RELATED"/>
    <property type="match status" value="1"/>
</dbReference>
<dbReference type="AlphaFoldDB" id="A0AA35Q5U3"/>
<gene>
    <name evidence="2" type="ORF">CCHLO57077_00007244</name>
</gene>
<comment type="caution">
    <text evidence="2">The sequence shown here is derived from an EMBL/GenBank/DDBJ whole genome shotgun (WGS) entry which is preliminary data.</text>
</comment>
<dbReference type="InterPro" id="IPR010730">
    <property type="entry name" value="HET"/>
</dbReference>
<protein>
    <recommendedName>
        <fullName evidence="1">Heterokaryon incompatibility domain-containing protein</fullName>
    </recommendedName>
</protein>
<dbReference type="Pfam" id="PF06985">
    <property type="entry name" value="HET"/>
    <property type="match status" value="1"/>
</dbReference>